<dbReference type="Proteomes" id="UP000647241">
    <property type="component" value="Unassembled WGS sequence"/>
</dbReference>
<dbReference type="SUPFAM" id="SSF51004">
    <property type="entry name" value="C-terminal (heme d1) domain of cytochrome cd1-nitrite reductase"/>
    <property type="match status" value="2"/>
</dbReference>
<reference evidence="1" key="2">
    <citation type="submission" date="2020-09" db="EMBL/GenBank/DDBJ databases">
        <authorList>
            <person name="Sun Q."/>
            <person name="Zhou Y."/>
        </authorList>
    </citation>
    <scope>NUCLEOTIDE SEQUENCE</scope>
    <source>
        <strain evidence="1">CGMCC 1.12997</strain>
    </source>
</reference>
<dbReference type="AlphaFoldDB" id="A0A917HMV4"/>
<dbReference type="InterPro" id="IPR051200">
    <property type="entry name" value="Host-pathogen_enzymatic-act"/>
</dbReference>
<dbReference type="PANTHER" id="PTHR47197">
    <property type="entry name" value="PROTEIN NIRF"/>
    <property type="match status" value="1"/>
</dbReference>
<dbReference type="InterPro" id="IPR011048">
    <property type="entry name" value="Haem_d1_sf"/>
</dbReference>
<dbReference type="PANTHER" id="PTHR47197:SF3">
    <property type="entry name" value="DIHYDRO-HEME D1 DEHYDROGENASE"/>
    <property type="match status" value="1"/>
</dbReference>
<proteinExistence type="predicted"/>
<organism evidence="1 2">
    <name type="scientific">Edaphobacter dinghuensis</name>
    <dbReference type="NCBI Taxonomy" id="1560005"/>
    <lineage>
        <taxon>Bacteria</taxon>
        <taxon>Pseudomonadati</taxon>
        <taxon>Acidobacteriota</taxon>
        <taxon>Terriglobia</taxon>
        <taxon>Terriglobales</taxon>
        <taxon>Acidobacteriaceae</taxon>
        <taxon>Edaphobacter</taxon>
    </lineage>
</organism>
<dbReference type="InterPro" id="IPR015943">
    <property type="entry name" value="WD40/YVTN_repeat-like_dom_sf"/>
</dbReference>
<comment type="caution">
    <text evidence="1">The sequence shown here is derived from an EMBL/GenBank/DDBJ whole genome shotgun (WGS) entry which is preliminary data.</text>
</comment>
<name>A0A917HMV4_9BACT</name>
<dbReference type="Gene3D" id="2.130.10.10">
    <property type="entry name" value="YVTN repeat-like/Quinoprotein amine dehydrogenase"/>
    <property type="match status" value="2"/>
</dbReference>
<sequence>MVTAINPVGPGAQPTKYAVAISTTGASTPGLVTFVDFSGDTVLITATIGVDPYYLALSSDGTTGYTLNRDTTVNSFDISTSLLSTNVNQTTLLSGANPVSILPLSTHTYAVEPGRSAVADLTGVPPKLNQEFGPVANGTYMVGINGAPRVYALGADSSGNGQAYTIETATNTFEPTPIAIGKNPVYGVMTADAKRVFVMNKGDGTVSVINAQTNLLDTIPGTGNTYIPVGTNPVWADFAPTRNELVVANAGNGTTPGTVSIISIPLCSATALPTNPNCDPNNPVDSTQFGTVLATVPVGINPVMVAVLQDGTRAYVANAGDPSLPCAATAVPGVSTTCSVSVINLTSNTVTATIPSLPDTGTTGSTCATATTKTVCGHPAWIAATTGTPAGKVYVTSLDSSNMSIIRTDVDAIDTTIPLQGKGVSVRVTAP</sequence>
<evidence type="ECO:0008006" key="3">
    <source>
        <dbReference type="Google" id="ProtNLM"/>
    </source>
</evidence>
<protein>
    <recommendedName>
        <fullName evidence="3">YVTN family beta-propeller protein</fullName>
    </recommendedName>
</protein>
<evidence type="ECO:0000313" key="1">
    <source>
        <dbReference type="EMBL" id="GGG84630.1"/>
    </source>
</evidence>
<keyword evidence="2" id="KW-1185">Reference proteome</keyword>
<accession>A0A917HMV4</accession>
<dbReference type="EMBL" id="BMGT01000003">
    <property type="protein sequence ID" value="GGG84630.1"/>
    <property type="molecule type" value="Genomic_DNA"/>
</dbReference>
<gene>
    <name evidence="1" type="ORF">GCM10011585_30500</name>
</gene>
<reference evidence="1" key="1">
    <citation type="journal article" date="2014" name="Int. J. Syst. Evol. Microbiol.">
        <title>Complete genome sequence of Corynebacterium casei LMG S-19264T (=DSM 44701T), isolated from a smear-ripened cheese.</title>
        <authorList>
            <consortium name="US DOE Joint Genome Institute (JGI-PGF)"/>
            <person name="Walter F."/>
            <person name="Albersmeier A."/>
            <person name="Kalinowski J."/>
            <person name="Ruckert C."/>
        </authorList>
    </citation>
    <scope>NUCLEOTIDE SEQUENCE</scope>
    <source>
        <strain evidence="1">CGMCC 1.12997</strain>
    </source>
</reference>
<evidence type="ECO:0000313" key="2">
    <source>
        <dbReference type="Proteomes" id="UP000647241"/>
    </source>
</evidence>